<organism evidence="1 2">
    <name type="scientific">Karstenula rhodostoma CBS 690.94</name>
    <dbReference type="NCBI Taxonomy" id="1392251"/>
    <lineage>
        <taxon>Eukaryota</taxon>
        <taxon>Fungi</taxon>
        <taxon>Dikarya</taxon>
        <taxon>Ascomycota</taxon>
        <taxon>Pezizomycotina</taxon>
        <taxon>Dothideomycetes</taxon>
        <taxon>Pleosporomycetidae</taxon>
        <taxon>Pleosporales</taxon>
        <taxon>Massarineae</taxon>
        <taxon>Didymosphaeriaceae</taxon>
        <taxon>Karstenula</taxon>
    </lineage>
</organism>
<accession>A0A9P4P3J3</accession>
<reference evidence="1" key="1">
    <citation type="journal article" date="2020" name="Stud. Mycol.">
        <title>101 Dothideomycetes genomes: a test case for predicting lifestyles and emergence of pathogens.</title>
        <authorList>
            <person name="Haridas S."/>
            <person name="Albert R."/>
            <person name="Binder M."/>
            <person name="Bloem J."/>
            <person name="Labutti K."/>
            <person name="Salamov A."/>
            <person name="Andreopoulos B."/>
            <person name="Baker S."/>
            <person name="Barry K."/>
            <person name="Bills G."/>
            <person name="Bluhm B."/>
            <person name="Cannon C."/>
            <person name="Castanera R."/>
            <person name="Culley D."/>
            <person name="Daum C."/>
            <person name="Ezra D."/>
            <person name="Gonzalez J."/>
            <person name="Henrissat B."/>
            <person name="Kuo A."/>
            <person name="Liang C."/>
            <person name="Lipzen A."/>
            <person name="Lutzoni F."/>
            <person name="Magnuson J."/>
            <person name="Mondo S."/>
            <person name="Nolan M."/>
            <person name="Ohm R."/>
            <person name="Pangilinan J."/>
            <person name="Park H.-J."/>
            <person name="Ramirez L."/>
            <person name="Alfaro M."/>
            <person name="Sun H."/>
            <person name="Tritt A."/>
            <person name="Yoshinaga Y."/>
            <person name="Zwiers L.-H."/>
            <person name="Turgeon B."/>
            <person name="Goodwin S."/>
            <person name="Spatafora J."/>
            <person name="Crous P."/>
            <person name="Grigoriev I."/>
        </authorList>
    </citation>
    <scope>NUCLEOTIDE SEQUENCE</scope>
    <source>
        <strain evidence="1">CBS 690.94</strain>
    </source>
</reference>
<dbReference type="EMBL" id="MU001515">
    <property type="protein sequence ID" value="KAF2437664.1"/>
    <property type="molecule type" value="Genomic_DNA"/>
</dbReference>
<evidence type="ECO:0000313" key="1">
    <source>
        <dbReference type="EMBL" id="KAF2437664.1"/>
    </source>
</evidence>
<protein>
    <submittedName>
        <fullName evidence="1">Uncharacterized protein</fullName>
    </submittedName>
</protein>
<dbReference type="Proteomes" id="UP000799764">
    <property type="component" value="Unassembled WGS sequence"/>
</dbReference>
<proteinExistence type="predicted"/>
<gene>
    <name evidence="1" type="ORF">P171DRAFT_179858</name>
</gene>
<dbReference type="AlphaFoldDB" id="A0A9P4P3J3"/>
<evidence type="ECO:0000313" key="2">
    <source>
        <dbReference type="Proteomes" id="UP000799764"/>
    </source>
</evidence>
<comment type="caution">
    <text evidence="1">The sequence shown here is derived from an EMBL/GenBank/DDBJ whole genome shotgun (WGS) entry which is preliminary data.</text>
</comment>
<name>A0A9P4P3J3_9PLEO</name>
<keyword evidence="2" id="KW-1185">Reference proteome</keyword>
<sequence length="133" mass="15230">MYTWPLIQRPCVGVVTCAIRQCLWGCWGSERNPPDPYCSPTEMSRRKLDRPPDSDCFPAARKHATCWAIFLLPTLLKKEKKRNCGHFWTSTTSNSRFWHGCRCLVELTRAGGVRESETQVGELTDQKPSRDAL</sequence>